<dbReference type="AlphaFoldDB" id="A0A7S1UM96"/>
<organism evidence="3">
    <name type="scientific">Grammatophora oceanica</name>
    <dbReference type="NCBI Taxonomy" id="210454"/>
    <lineage>
        <taxon>Eukaryota</taxon>
        <taxon>Sar</taxon>
        <taxon>Stramenopiles</taxon>
        <taxon>Ochrophyta</taxon>
        <taxon>Bacillariophyta</taxon>
        <taxon>Fragilariophyceae</taxon>
        <taxon>Fragilariophycidae</taxon>
        <taxon>Rhabdonematales</taxon>
        <taxon>Grammatophoraceae</taxon>
        <taxon>Grammatophora</taxon>
    </lineage>
</organism>
<feature type="compositionally biased region" description="Basic and acidic residues" evidence="1">
    <location>
        <begin position="182"/>
        <end position="193"/>
    </location>
</feature>
<protein>
    <submittedName>
        <fullName evidence="3">Uncharacterized protein</fullName>
    </submittedName>
</protein>
<evidence type="ECO:0000313" key="3">
    <source>
        <dbReference type="EMBL" id="CAD9272349.1"/>
    </source>
</evidence>
<dbReference type="EMBL" id="HBGK01002316">
    <property type="protein sequence ID" value="CAD9272349.1"/>
    <property type="molecule type" value="Transcribed_RNA"/>
</dbReference>
<name>A0A7S1UM96_9STRA</name>
<feature type="chain" id="PRO_5031386479" evidence="2">
    <location>
        <begin position="26"/>
        <end position="229"/>
    </location>
</feature>
<sequence length="229" mass="25154">MTRRSSTAAVLALLCTTTNVLLVDANNYVRRQPPSSGGRPLVVPNVITDLDSMRTDLTKEQVAAMRANSNANKVNRPFAGHTSNLEDLVGQATPLLLVGDAETKGRNQLSSKSGLVADPIDDYTQHAKHATTKKQNVNSDNDKDEHEVLEKKVVDPLDSEDRKHHDKHQKAKQLRSAAKASAESKEEQNKNSKDGPVVEIEFGRKFEVHQWPGIPDEDAVDDVVHEALA</sequence>
<evidence type="ECO:0000256" key="2">
    <source>
        <dbReference type="SAM" id="SignalP"/>
    </source>
</evidence>
<gene>
    <name evidence="3" type="ORF">GOCE00092_LOCUS1256</name>
</gene>
<proteinExistence type="predicted"/>
<reference evidence="3" key="1">
    <citation type="submission" date="2021-01" db="EMBL/GenBank/DDBJ databases">
        <authorList>
            <person name="Corre E."/>
            <person name="Pelletier E."/>
            <person name="Niang G."/>
            <person name="Scheremetjew M."/>
            <person name="Finn R."/>
            <person name="Kale V."/>
            <person name="Holt S."/>
            <person name="Cochrane G."/>
            <person name="Meng A."/>
            <person name="Brown T."/>
            <person name="Cohen L."/>
        </authorList>
    </citation>
    <scope>NUCLEOTIDE SEQUENCE</scope>
    <source>
        <strain evidence="3">CCMP 410</strain>
    </source>
</reference>
<evidence type="ECO:0000256" key="1">
    <source>
        <dbReference type="SAM" id="MobiDB-lite"/>
    </source>
</evidence>
<feature type="signal peptide" evidence="2">
    <location>
        <begin position="1"/>
        <end position="25"/>
    </location>
</feature>
<feature type="region of interest" description="Disordered" evidence="1">
    <location>
        <begin position="127"/>
        <end position="229"/>
    </location>
</feature>
<feature type="compositionally biased region" description="Basic and acidic residues" evidence="1">
    <location>
        <begin position="140"/>
        <end position="163"/>
    </location>
</feature>
<accession>A0A7S1UM96</accession>
<keyword evidence="2" id="KW-0732">Signal</keyword>
<feature type="compositionally biased region" description="Basic residues" evidence="1">
    <location>
        <begin position="164"/>
        <end position="173"/>
    </location>
</feature>